<dbReference type="Pfam" id="PF07310">
    <property type="entry name" value="PAS_5"/>
    <property type="match status" value="1"/>
</dbReference>
<dbReference type="AlphaFoldDB" id="A0A1M5ISP7"/>
<gene>
    <name evidence="1" type="ORF">SAMN04488044_0427</name>
</gene>
<protein>
    <recommendedName>
        <fullName evidence="3">PAS domain-containing protein</fullName>
    </recommendedName>
</protein>
<accession>A0A1M5ISP7</accession>
<organism evidence="1 2">
    <name type="scientific">Cognatishimia maritima</name>
    <dbReference type="NCBI Taxonomy" id="870908"/>
    <lineage>
        <taxon>Bacteria</taxon>
        <taxon>Pseudomonadati</taxon>
        <taxon>Pseudomonadota</taxon>
        <taxon>Alphaproteobacteria</taxon>
        <taxon>Rhodobacterales</taxon>
        <taxon>Paracoccaceae</taxon>
        <taxon>Cognatishimia</taxon>
    </lineage>
</organism>
<reference evidence="2" key="1">
    <citation type="submission" date="2016-11" db="EMBL/GenBank/DDBJ databases">
        <authorList>
            <person name="Varghese N."/>
            <person name="Submissions S."/>
        </authorList>
    </citation>
    <scope>NUCLEOTIDE SEQUENCE [LARGE SCALE GENOMIC DNA]</scope>
    <source>
        <strain evidence="2">DSM 28223</strain>
    </source>
</reference>
<evidence type="ECO:0000313" key="1">
    <source>
        <dbReference type="EMBL" id="SHG31039.1"/>
    </source>
</evidence>
<evidence type="ECO:0008006" key="3">
    <source>
        <dbReference type="Google" id="ProtNLM"/>
    </source>
</evidence>
<evidence type="ECO:0000313" key="2">
    <source>
        <dbReference type="Proteomes" id="UP000184211"/>
    </source>
</evidence>
<dbReference type="STRING" id="870908.SAMN04488044_0427"/>
<dbReference type="Proteomes" id="UP000184211">
    <property type="component" value="Unassembled WGS sequence"/>
</dbReference>
<proteinExistence type="predicted"/>
<dbReference type="OrthoDB" id="8478628at2"/>
<dbReference type="InterPro" id="IPR009922">
    <property type="entry name" value="DUF1457"/>
</dbReference>
<dbReference type="EMBL" id="FQWM01000001">
    <property type="protein sequence ID" value="SHG31039.1"/>
    <property type="molecule type" value="Genomic_DNA"/>
</dbReference>
<name>A0A1M5ISP7_9RHOB</name>
<sequence length="216" mass="23898">MSEMESRPFSMQTENTPVAHAIEAHWTALLRDQDVPRRADIDPRVLRHVLTDCFILDNSIRHAPVFRIAGSNIATLRPNGMRGADFCQLFAAQDQRRVRQILALVARCPAKATLRVKRFDANAPAQNAKMLLLPLRGEDGKVSRVLGCLDVDKPMRTTRDHTAELQLIGFSLKPVIALARGTGLRLVVNNANPVSKVHHSAKPPVLRVVERAIASG</sequence>
<keyword evidence="2" id="KW-1185">Reference proteome</keyword>